<name>A0A7J7M7D4_9MAGN</name>
<dbReference type="EMBL" id="JACGCM010001727">
    <property type="protein sequence ID" value="KAF6150658.1"/>
    <property type="molecule type" value="Genomic_DNA"/>
</dbReference>
<organism evidence="3 4">
    <name type="scientific">Kingdonia uniflora</name>
    <dbReference type="NCBI Taxonomy" id="39325"/>
    <lineage>
        <taxon>Eukaryota</taxon>
        <taxon>Viridiplantae</taxon>
        <taxon>Streptophyta</taxon>
        <taxon>Embryophyta</taxon>
        <taxon>Tracheophyta</taxon>
        <taxon>Spermatophyta</taxon>
        <taxon>Magnoliopsida</taxon>
        <taxon>Ranunculales</taxon>
        <taxon>Circaeasteraceae</taxon>
        <taxon>Kingdonia</taxon>
    </lineage>
</organism>
<dbReference type="Proteomes" id="UP000541444">
    <property type="component" value="Unassembled WGS sequence"/>
</dbReference>
<evidence type="ECO:0000313" key="4">
    <source>
        <dbReference type="Proteomes" id="UP000541444"/>
    </source>
</evidence>
<reference evidence="3 4" key="1">
    <citation type="journal article" date="2020" name="IScience">
        <title>Genome Sequencing of the Endangered Kingdonia uniflora (Circaeasteraceae, Ranunculales) Reveals Potential Mechanisms of Evolutionary Specialization.</title>
        <authorList>
            <person name="Sun Y."/>
            <person name="Deng T."/>
            <person name="Zhang A."/>
            <person name="Moore M.J."/>
            <person name="Landis J.B."/>
            <person name="Lin N."/>
            <person name="Zhang H."/>
            <person name="Zhang X."/>
            <person name="Huang J."/>
            <person name="Zhang X."/>
            <person name="Sun H."/>
            <person name="Wang H."/>
        </authorList>
    </citation>
    <scope>NUCLEOTIDE SEQUENCE [LARGE SCALE GENOMIC DNA]</scope>
    <source>
        <strain evidence="3">TB1705</strain>
        <tissue evidence="3">Leaf</tissue>
    </source>
</reference>
<dbReference type="OrthoDB" id="838391at2759"/>
<protein>
    <submittedName>
        <fullName evidence="3">Uncharacterized protein</fullName>
    </submittedName>
</protein>
<dbReference type="PANTHER" id="PTHR31374">
    <property type="entry name" value="AUXIN-INDUCED PROTEIN-LIKE-RELATED"/>
    <property type="match status" value="1"/>
</dbReference>
<dbReference type="PANTHER" id="PTHR31374:SF198">
    <property type="entry name" value="AUXIN-RESPONSIVE PROTEIN SAUR72"/>
    <property type="match status" value="1"/>
</dbReference>
<sequence>MRRLSRVADSSSNHYSRGGGTSDSSPGIPVYVGEEEKEKFVVSADLLNRPLFAELLKRSAHEYGFEQKGVLRIPCRVCVFQRVLEALQYDGDLEDVLRQFDAHDVVTL</sequence>
<feature type="region of interest" description="Disordered" evidence="2">
    <location>
        <begin position="1"/>
        <end position="29"/>
    </location>
</feature>
<comment type="caution">
    <text evidence="3">The sequence shown here is derived from an EMBL/GenBank/DDBJ whole genome shotgun (WGS) entry which is preliminary data.</text>
</comment>
<evidence type="ECO:0000256" key="2">
    <source>
        <dbReference type="SAM" id="MobiDB-lite"/>
    </source>
</evidence>
<comment type="similarity">
    <text evidence="1">Belongs to the ARG7 family.</text>
</comment>
<accession>A0A7J7M7D4</accession>
<gene>
    <name evidence="3" type="ORF">GIB67_022270</name>
</gene>
<proteinExistence type="inferred from homology"/>
<evidence type="ECO:0000313" key="3">
    <source>
        <dbReference type="EMBL" id="KAF6150658.1"/>
    </source>
</evidence>
<dbReference type="Pfam" id="PF02519">
    <property type="entry name" value="Auxin_inducible"/>
    <property type="match status" value="1"/>
</dbReference>
<keyword evidence="4" id="KW-1185">Reference proteome</keyword>
<dbReference type="AlphaFoldDB" id="A0A7J7M7D4"/>
<dbReference type="GO" id="GO:0009733">
    <property type="term" value="P:response to auxin"/>
    <property type="evidence" value="ECO:0007669"/>
    <property type="project" value="InterPro"/>
</dbReference>
<evidence type="ECO:0000256" key="1">
    <source>
        <dbReference type="ARBA" id="ARBA00006974"/>
    </source>
</evidence>
<dbReference type="InterPro" id="IPR003676">
    <property type="entry name" value="SAUR_fam"/>
</dbReference>